<gene>
    <name evidence="1" type="ORF">OWV82_010424</name>
</gene>
<sequence>MMMMGKEKDVVEEEINTEEITTSGCSQAEKLEESSSKTEVTCWIVIGERQAARIRSLYLKTILRQDIGFYDMETRTGEVIQRMSGNTVLIQDAMGEKVGKLIQQIATFIGAFVVAFIRGWSLGQTAPCISAIAAGKAAAYKLFQTIERKPEIDSYDPNGVKLDDFRGDRELKDVYFSYPSRPNEQIFNGFSLFTPSGMTAALVGQSGSGKSTVISLIERFYDPQAGEVLIDGIDLKKFQVKWIRQKIGLVS</sequence>
<accession>A0ACC1Y6P0</accession>
<proteinExistence type="predicted"/>
<evidence type="ECO:0000313" key="1">
    <source>
        <dbReference type="EMBL" id="KAJ4718787.1"/>
    </source>
</evidence>
<comment type="caution">
    <text evidence="1">The sequence shown here is derived from an EMBL/GenBank/DDBJ whole genome shotgun (WGS) entry which is preliminary data.</text>
</comment>
<protein>
    <submittedName>
        <fullName evidence="1">ABC transporter B family protein</fullName>
    </submittedName>
</protein>
<evidence type="ECO:0000313" key="2">
    <source>
        <dbReference type="Proteomes" id="UP001164539"/>
    </source>
</evidence>
<organism evidence="1 2">
    <name type="scientific">Melia azedarach</name>
    <name type="common">Chinaberry tree</name>
    <dbReference type="NCBI Taxonomy" id="155640"/>
    <lineage>
        <taxon>Eukaryota</taxon>
        <taxon>Viridiplantae</taxon>
        <taxon>Streptophyta</taxon>
        <taxon>Embryophyta</taxon>
        <taxon>Tracheophyta</taxon>
        <taxon>Spermatophyta</taxon>
        <taxon>Magnoliopsida</taxon>
        <taxon>eudicotyledons</taxon>
        <taxon>Gunneridae</taxon>
        <taxon>Pentapetalae</taxon>
        <taxon>rosids</taxon>
        <taxon>malvids</taxon>
        <taxon>Sapindales</taxon>
        <taxon>Meliaceae</taxon>
        <taxon>Melia</taxon>
    </lineage>
</organism>
<dbReference type="EMBL" id="CM051398">
    <property type="protein sequence ID" value="KAJ4718787.1"/>
    <property type="molecule type" value="Genomic_DNA"/>
</dbReference>
<name>A0ACC1Y6P0_MELAZ</name>
<keyword evidence="2" id="KW-1185">Reference proteome</keyword>
<dbReference type="Proteomes" id="UP001164539">
    <property type="component" value="Chromosome 5"/>
</dbReference>
<reference evidence="1 2" key="1">
    <citation type="journal article" date="2023" name="Science">
        <title>Complex scaffold remodeling in plant triterpene biosynthesis.</title>
        <authorList>
            <person name="De La Pena R."/>
            <person name="Hodgson H."/>
            <person name="Liu J.C."/>
            <person name="Stephenson M.J."/>
            <person name="Martin A.C."/>
            <person name="Owen C."/>
            <person name="Harkess A."/>
            <person name="Leebens-Mack J."/>
            <person name="Jimenez L.E."/>
            <person name="Osbourn A."/>
            <person name="Sattely E.S."/>
        </authorList>
    </citation>
    <scope>NUCLEOTIDE SEQUENCE [LARGE SCALE GENOMIC DNA]</scope>
    <source>
        <strain evidence="2">cv. JPN11</strain>
        <tissue evidence="1">Leaf</tissue>
    </source>
</reference>